<name>A0A178ICN7_9BACT</name>
<sequence length="417" mass="45337">MTPFRVPTRSWILLALLFAVGLLNYLDRQTLSILKGTLREALGMTDTNYSWLIGAFMAPYIVFYVVSGRLVDRFGTRLSLGVFVGVWSLANMACGAAGGIGALAAGRMLLGAAEPGAFPAIQRVMMTWFPVERRAFAWSLLSPCTTLGAIIAPPLIAWLTGHWNWRGAFIIPGAIGLFVAAAWWMADKNPPVFPSEAARPEPEKPAPMREILRDRRVWLLLAVRAITDPVWYFLLFWLPGYLQERMGLTLQELGWVAWIPSFAASAAVMATGRATDFFVGRGRRPVRVRVTMFVIAACFAPVGVLTTFAPSLFWVLAVFSVMSIVCQIWFFGQSLLVADVFPKTSAATMAGLLGAVGATGGLILNVLAGPVIERFGYLVVFSTLAVLHPLAAALLFRNTRRLEGAPAPAADGKEITA</sequence>
<keyword evidence="8" id="KW-1185">Reference proteome</keyword>
<dbReference type="InterPro" id="IPR020846">
    <property type="entry name" value="MFS_dom"/>
</dbReference>
<feature type="transmembrane region" description="Helical" evidence="5">
    <location>
        <begin position="217"/>
        <end position="235"/>
    </location>
</feature>
<dbReference type="STRING" id="1184151.AW736_25880"/>
<feature type="transmembrane region" description="Helical" evidence="5">
    <location>
        <begin position="350"/>
        <end position="369"/>
    </location>
</feature>
<dbReference type="InterPro" id="IPR050382">
    <property type="entry name" value="MFS_Na/Anion_cotransporter"/>
</dbReference>
<feature type="transmembrane region" description="Helical" evidence="5">
    <location>
        <begin position="286"/>
        <end position="306"/>
    </location>
</feature>
<dbReference type="PANTHER" id="PTHR11662">
    <property type="entry name" value="SOLUTE CARRIER FAMILY 17"/>
    <property type="match status" value="1"/>
</dbReference>
<dbReference type="Proteomes" id="UP000078486">
    <property type="component" value="Unassembled WGS sequence"/>
</dbReference>
<protein>
    <recommendedName>
        <fullName evidence="6">Major facilitator superfamily (MFS) profile domain-containing protein</fullName>
    </recommendedName>
</protein>
<proteinExistence type="predicted"/>
<organism evidence="7 8">
    <name type="scientific">Termitidicoccus mucosus</name>
    <dbReference type="NCBI Taxonomy" id="1184151"/>
    <lineage>
        <taxon>Bacteria</taxon>
        <taxon>Pseudomonadati</taxon>
        <taxon>Verrucomicrobiota</taxon>
        <taxon>Opitutia</taxon>
        <taxon>Opitutales</taxon>
        <taxon>Opitutaceae</taxon>
        <taxon>Termitidicoccus</taxon>
    </lineage>
</organism>
<feature type="transmembrane region" description="Helical" evidence="5">
    <location>
        <begin position="165"/>
        <end position="186"/>
    </location>
</feature>
<keyword evidence="4 5" id="KW-0472">Membrane</keyword>
<feature type="transmembrane region" description="Helical" evidence="5">
    <location>
        <begin position="135"/>
        <end position="159"/>
    </location>
</feature>
<feature type="transmembrane region" description="Helical" evidence="5">
    <location>
        <begin position="52"/>
        <end position="71"/>
    </location>
</feature>
<feature type="domain" description="Major facilitator superfamily (MFS) profile" evidence="6">
    <location>
        <begin position="13"/>
        <end position="400"/>
    </location>
</feature>
<dbReference type="InterPro" id="IPR036259">
    <property type="entry name" value="MFS_trans_sf"/>
</dbReference>
<evidence type="ECO:0000313" key="7">
    <source>
        <dbReference type="EMBL" id="OAM86915.1"/>
    </source>
</evidence>
<accession>A0A178ICN7</accession>
<evidence type="ECO:0000256" key="2">
    <source>
        <dbReference type="ARBA" id="ARBA00022692"/>
    </source>
</evidence>
<evidence type="ECO:0000259" key="6">
    <source>
        <dbReference type="PROSITE" id="PS50850"/>
    </source>
</evidence>
<dbReference type="OrthoDB" id="9794076at2"/>
<gene>
    <name evidence="7" type="ORF">AW736_25880</name>
</gene>
<reference evidence="7 8" key="1">
    <citation type="submission" date="2016-01" db="EMBL/GenBank/DDBJ databases">
        <title>High potential of lignocellulose degradation of a new Verrucomicrobia species.</title>
        <authorList>
            <person name="Wang Y."/>
            <person name="Shi Y."/>
            <person name="Qiu Z."/>
            <person name="Liu S."/>
            <person name="Yang H."/>
        </authorList>
    </citation>
    <scope>NUCLEOTIDE SEQUENCE [LARGE SCALE GENOMIC DNA]</scope>
    <source>
        <strain evidence="7 8">TSB47</strain>
    </source>
</reference>
<dbReference type="RefSeq" id="WP_068773168.1">
    <property type="nucleotide sequence ID" value="NZ_CP109796.1"/>
</dbReference>
<dbReference type="CDD" id="cd17319">
    <property type="entry name" value="MFS_ExuT_GudP_like"/>
    <property type="match status" value="1"/>
</dbReference>
<dbReference type="AlphaFoldDB" id="A0A178ICN7"/>
<dbReference type="SUPFAM" id="SSF103473">
    <property type="entry name" value="MFS general substrate transporter"/>
    <property type="match status" value="1"/>
</dbReference>
<dbReference type="Pfam" id="PF07690">
    <property type="entry name" value="MFS_1"/>
    <property type="match status" value="1"/>
</dbReference>
<dbReference type="GO" id="GO:0016020">
    <property type="term" value="C:membrane"/>
    <property type="evidence" value="ECO:0007669"/>
    <property type="project" value="UniProtKB-SubCell"/>
</dbReference>
<evidence type="ECO:0000256" key="5">
    <source>
        <dbReference type="SAM" id="Phobius"/>
    </source>
</evidence>
<keyword evidence="3 5" id="KW-1133">Transmembrane helix</keyword>
<dbReference type="PANTHER" id="PTHR11662:SF285">
    <property type="entry name" value="HEXURONATE TRANSPORTER"/>
    <property type="match status" value="1"/>
</dbReference>
<dbReference type="EMBL" id="LRRQ01000191">
    <property type="protein sequence ID" value="OAM86915.1"/>
    <property type="molecule type" value="Genomic_DNA"/>
</dbReference>
<comment type="subcellular location">
    <subcellularLocation>
        <location evidence="1">Membrane</location>
        <topology evidence="1">Multi-pass membrane protein</topology>
    </subcellularLocation>
</comment>
<dbReference type="PROSITE" id="PS50850">
    <property type="entry name" value="MFS"/>
    <property type="match status" value="1"/>
</dbReference>
<evidence type="ECO:0000256" key="3">
    <source>
        <dbReference type="ARBA" id="ARBA00022989"/>
    </source>
</evidence>
<dbReference type="GO" id="GO:0015134">
    <property type="term" value="F:hexuronate transmembrane transporter activity"/>
    <property type="evidence" value="ECO:0007669"/>
    <property type="project" value="TreeGrafter"/>
</dbReference>
<keyword evidence="2 5" id="KW-0812">Transmembrane</keyword>
<evidence type="ECO:0000313" key="8">
    <source>
        <dbReference type="Proteomes" id="UP000078486"/>
    </source>
</evidence>
<dbReference type="InterPro" id="IPR011701">
    <property type="entry name" value="MFS"/>
</dbReference>
<comment type="caution">
    <text evidence="7">The sequence shown here is derived from an EMBL/GenBank/DDBJ whole genome shotgun (WGS) entry which is preliminary data.</text>
</comment>
<feature type="transmembrane region" description="Helical" evidence="5">
    <location>
        <begin position="255"/>
        <end position="274"/>
    </location>
</feature>
<dbReference type="Gene3D" id="1.20.1250.20">
    <property type="entry name" value="MFS general substrate transporter like domains"/>
    <property type="match status" value="2"/>
</dbReference>
<evidence type="ECO:0000256" key="4">
    <source>
        <dbReference type="ARBA" id="ARBA00023136"/>
    </source>
</evidence>
<feature type="transmembrane region" description="Helical" evidence="5">
    <location>
        <begin position="375"/>
        <end position="396"/>
    </location>
</feature>
<evidence type="ECO:0000256" key="1">
    <source>
        <dbReference type="ARBA" id="ARBA00004141"/>
    </source>
</evidence>
<feature type="transmembrane region" description="Helical" evidence="5">
    <location>
        <begin position="312"/>
        <end position="338"/>
    </location>
</feature>